<sequence length="377" mass="42316">MLILLIFFLLFQLSDSQLVIHLNSLKGENFQNLISSTLPYSLYVSANEDSTEILKQIFVQGKNLDEIRDLKNSKSTGFLLSPLKIQSSSAHISSSLPDYQLASLKGFIYVTTTKQALDDSFLVYDVAQRQTIRTNHTGNYTLVFLNTNPTYSSTISNWTQGSSSTAKMYKGYPTDLLEDSFLFSNPVEPVGKDLKLFSVVEKFSVRFPIFYFKITNSLLFQIESGSFDLDGYSTAGYDSTGFYMKPRNEKPKNFTITCMKDNRYNGSTGILMSGSNLPTDATLRIKFNADDSSFSIIEIADIRIPGFAVNMIYSSLTVSSNNTDDGEVYVQYYILQDQFVGTTSTVQQTTMIPVTTTKGSNRGYAVWVLIMFLCMIF</sequence>
<dbReference type="GO" id="GO:0045087">
    <property type="term" value="P:innate immune response"/>
    <property type="evidence" value="ECO:0007669"/>
    <property type="project" value="TreeGrafter"/>
</dbReference>
<dbReference type="RefSeq" id="XP_003104340.2">
    <property type="nucleotide sequence ID" value="XM_003104292.2"/>
</dbReference>
<dbReference type="CTD" id="9803030"/>
<gene>
    <name evidence="2" type="ORF">CRE_24977</name>
</gene>
<protein>
    <recommendedName>
        <fullName evidence="4">CUB-like domain-containing protein</fullName>
    </recommendedName>
</protein>
<dbReference type="InterPro" id="IPR005071">
    <property type="entry name" value="Glycoprotein"/>
</dbReference>
<dbReference type="PANTHER" id="PTHR21733">
    <property type="entry name" value="CUB_2 DOMAIN-CONTAINING PROTEIN-RELATED-RELATED"/>
    <property type="match status" value="1"/>
</dbReference>
<feature type="chain" id="PRO_5003177117" description="CUB-like domain-containing protein" evidence="1">
    <location>
        <begin position="17"/>
        <end position="377"/>
    </location>
</feature>
<dbReference type="Proteomes" id="UP000008281">
    <property type="component" value="Unassembled WGS sequence"/>
</dbReference>
<dbReference type="KEGG" id="crq:GCK72_004647"/>
<dbReference type="GO" id="GO:0045121">
    <property type="term" value="C:membrane raft"/>
    <property type="evidence" value="ECO:0007669"/>
    <property type="project" value="TreeGrafter"/>
</dbReference>
<keyword evidence="1" id="KW-0732">Signal</keyword>
<proteinExistence type="predicted"/>
<evidence type="ECO:0008006" key="4">
    <source>
        <dbReference type="Google" id="ProtNLM"/>
    </source>
</evidence>
<dbReference type="PANTHER" id="PTHR21733:SF9">
    <property type="entry name" value="IGGFC_BINDING DOMAIN-CONTAINING PROTEIN"/>
    <property type="match status" value="1"/>
</dbReference>
<dbReference type="eggNOG" id="ENOG502RVQD">
    <property type="taxonomic scope" value="Eukaryota"/>
</dbReference>
<dbReference type="EMBL" id="DS268446">
    <property type="protein sequence ID" value="EFP02262.1"/>
    <property type="molecule type" value="Genomic_DNA"/>
</dbReference>
<dbReference type="OrthoDB" id="5807757at2759"/>
<dbReference type="AlphaFoldDB" id="E3MHQ6"/>
<name>E3MHQ6_CAERE</name>
<dbReference type="InParanoid" id="E3MHQ6"/>
<feature type="signal peptide" evidence="1">
    <location>
        <begin position="1"/>
        <end position="16"/>
    </location>
</feature>
<keyword evidence="3" id="KW-1185">Reference proteome</keyword>
<reference evidence="2" key="1">
    <citation type="submission" date="2007-07" db="EMBL/GenBank/DDBJ databases">
        <title>PCAP assembly of the Caenorhabditis remanei genome.</title>
        <authorList>
            <consortium name="The Caenorhabditis remanei Sequencing Consortium"/>
            <person name="Wilson R.K."/>
        </authorList>
    </citation>
    <scope>NUCLEOTIDE SEQUENCE [LARGE SCALE GENOMIC DNA]</scope>
    <source>
        <strain evidence="2">PB4641</strain>
    </source>
</reference>
<evidence type="ECO:0000313" key="3">
    <source>
        <dbReference type="Proteomes" id="UP000008281"/>
    </source>
</evidence>
<accession>E3MHQ6</accession>
<dbReference type="GeneID" id="9803030"/>
<dbReference type="OMA" id="INQTAPY"/>
<evidence type="ECO:0000256" key="1">
    <source>
        <dbReference type="SAM" id="SignalP"/>
    </source>
</evidence>
<evidence type="ECO:0000313" key="2">
    <source>
        <dbReference type="EMBL" id="EFP02262.1"/>
    </source>
</evidence>
<dbReference type="Pfam" id="PF03409">
    <property type="entry name" value="Glycoprotein"/>
    <property type="match status" value="1"/>
</dbReference>
<organism evidence="3">
    <name type="scientific">Caenorhabditis remanei</name>
    <name type="common">Caenorhabditis vulgaris</name>
    <dbReference type="NCBI Taxonomy" id="31234"/>
    <lineage>
        <taxon>Eukaryota</taxon>
        <taxon>Metazoa</taxon>
        <taxon>Ecdysozoa</taxon>
        <taxon>Nematoda</taxon>
        <taxon>Chromadorea</taxon>
        <taxon>Rhabditida</taxon>
        <taxon>Rhabditina</taxon>
        <taxon>Rhabditomorpha</taxon>
        <taxon>Rhabditoidea</taxon>
        <taxon>Rhabditidae</taxon>
        <taxon>Peloderinae</taxon>
        <taxon>Caenorhabditis</taxon>
    </lineage>
</organism>
<dbReference type="HOGENOM" id="CLU_046187_0_0_1"/>